<keyword evidence="1" id="KW-1133">Transmembrane helix</keyword>
<sequence length="108" mass="12660">MNIFKYLCHQKPERSFKVKEYYLPVCSRCTGFYLSGFIYIILAFFIAFQYTLNTTILAIMLLIPFIIDGLTQFLNLRESNNTLRFFNGILGGIGLMILVKTIKYLFIY</sequence>
<accession>A0A644V9N0</accession>
<dbReference type="InterPro" id="IPR019206">
    <property type="entry name" value="DUF2085_TM"/>
</dbReference>
<gene>
    <name evidence="2" type="ORF">SDC9_33944</name>
</gene>
<dbReference type="AlphaFoldDB" id="A0A644V9N0"/>
<feature type="transmembrane region" description="Helical" evidence="1">
    <location>
        <begin position="85"/>
        <end position="107"/>
    </location>
</feature>
<name>A0A644V9N0_9ZZZZ</name>
<evidence type="ECO:0008006" key="3">
    <source>
        <dbReference type="Google" id="ProtNLM"/>
    </source>
</evidence>
<feature type="transmembrane region" description="Helical" evidence="1">
    <location>
        <begin position="21"/>
        <end position="48"/>
    </location>
</feature>
<feature type="transmembrane region" description="Helical" evidence="1">
    <location>
        <begin position="54"/>
        <end position="73"/>
    </location>
</feature>
<evidence type="ECO:0000313" key="2">
    <source>
        <dbReference type="EMBL" id="MPL87931.1"/>
    </source>
</evidence>
<comment type="caution">
    <text evidence="2">The sequence shown here is derived from an EMBL/GenBank/DDBJ whole genome shotgun (WGS) entry which is preliminary data.</text>
</comment>
<organism evidence="2">
    <name type="scientific">bioreactor metagenome</name>
    <dbReference type="NCBI Taxonomy" id="1076179"/>
    <lineage>
        <taxon>unclassified sequences</taxon>
        <taxon>metagenomes</taxon>
        <taxon>ecological metagenomes</taxon>
    </lineage>
</organism>
<dbReference type="Pfam" id="PF09858">
    <property type="entry name" value="DUF2085"/>
    <property type="match status" value="1"/>
</dbReference>
<protein>
    <recommendedName>
        <fullName evidence="3">DUF2085 domain-containing protein</fullName>
    </recommendedName>
</protein>
<reference evidence="2" key="1">
    <citation type="submission" date="2019-08" db="EMBL/GenBank/DDBJ databases">
        <authorList>
            <person name="Kucharzyk K."/>
            <person name="Murdoch R.W."/>
            <person name="Higgins S."/>
            <person name="Loffler F."/>
        </authorList>
    </citation>
    <scope>NUCLEOTIDE SEQUENCE</scope>
</reference>
<evidence type="ECO:0000256" key="1">
    <source>
        <dbReference type="SAM" id="Phobius"/>
    </source>
</evidence>
<proteinExistence type="predicted"/>
<keyword evidence="1" id="KW-0472">Membrane</keyword>
<dbReference type="EMBL" id="VSSQ01000247">
    <property type="protein sequence ID" value="MPL87931.1"/>
    <property type="molecule type" value="Genomic_DNA"/>
</dbReference>
<keyword evidence="1" id="KW-0812">Transmembrane</keyword>